<dbReference type="PANTHER" id="PTHR31272">
    <property type="entry name" value="CYTOCHROME C-TYPE BIOGENESIS PROTEIN HI_1454-RELATED"/>
    <property type="match status" value="1"/>
</dbReference>
<comment type="similarity">
    <text evidence="2">Belongs to the DsbD family.</text>
</comment>
<keyword evidence="5 6" id="KW-0472">Membrane</keyword>
<dbReference type="PANTHER" id="PTHR31272:SF4">
    <property type="entry name" value="CYTOCHROME C-TYPE BIOGENESIS PROTEIN HI_1454-RELATED"/>
    <property type="match status" value="1"/>
</dbReference>
<dbReference type="AlphaFoldDB" id="A0A1F5YPV0"/>
<dbReference type="InterPro" id="IPR051790">
    <property type="entry name" value="Cytochrome_c-biogenesis_DsbD"/>
</dbReference>
<gene>
    <name evidence="8" type="ORF">A2W14_02560</name>
</gene>
<dbReference type="Proteomes" id="UP000176665">
    <property type="component" value="Unassembled WGS sequence"/>
</dbReference>
<feature type="domain" description="Cytochrome C biogenesis protein transmembrane" evidence="7">
    <location>
        <begin position="147"/>
        <end position="332"/>
    </location>
</feature>
<evidence type="ECO:0000259" key="7">
    <source>
        <dbReference type="Pfam" id="PF02683"/>
    </source>
</evidence>
<dbReference type="Gene3D" id="3.40.30.10">
    <property type="entry name" value="Glutaredoxin"/>
    <property type="match status" value="1"/>
</dbReference>
<feature type="transmembrane region" description="Helical" evidence="6">
    <location>
        <begin position="266"/>
        <end position="298"/>
    </location>
</feature>
<comment type="caution">
    <text evidence="8">The sequence shown here is derived from an EMBL/GenBank/DDBJ whole genome shotgun (WGS) entry which is preliminary data.</text>
</comment>
<dbReference type="GO" id="GO:0017004">
    <property type="term" value="P:cytochrome complex assembly"/>
    <property type="evidence" value="ECO:0007669"/>
    <property type="project" value="InterPro"/>
</dbReference>
<protein>
    <recommendedName>
        <fullName evidence="7">Cytochrome C biogenesis protein transmembrane domain-containing protein</fullName>
    </recommendedName>
</protein>
<evidence type="ECO:0000256" key="1">
    <source>
        <dbReference type="ARBA" id="ARBA00004141"/>
    </source>
</evidence>
<evidence type="ECO:0000256" key="3">
    <source>
        <dbReference type="ARBA" id="ARBA00022692"/>
    </source>
</evidence>
<evidence type="ECO:0000313" key="9">
    <source>
        <dbReference type="Proteomes" id="UP000176665"/>
    </source>
</evidence>
<keyword evidence="3 6" id="KW-0812">Transmembrane</keyword>
<comment type="subcellular location">
    <subcellularLocation>
        <location evidence="1">Membrane</location>
        <topology evidence="1">Multi-pass membrane protein</topology>
    </subcellularLocation>
</comment>
<accession>A0A1F5YPV0</accession>
<feature type="non-terminal residue" evidence="8">
    <location>
        <position position="383"/>
    </location>
</feature>
<evidence type="ECO:0000256" key="2">
    <source>
        <dbReference type="ARBA" id="ARBA00006143"/>
    </source>
</evidence>
<dbReference type="GO" id="GO:0016020">
    <property type="term" value="C:membrane"/>
    <property type="evidence" value="ECO:0007669"/>
    <property type="project" value="UniProtKB-SubCell"/>
</dbReference>
<sequence length="383" mass="42661">MRKILFIFIPAFILYLLIAFGRTSGVRAQEEVDGYQLASCLSDKNFVMYGRGGCSACALEKEYFGESFAYVNYVDCEENTENRVLCDGKNIKAYPTWEDENGKQYKGAIPLSTLAELSGCGKEVSLKQKEVSGAGSLSRFIGEYGPIFLAGLISFFAPCLIPLLPTYLSIISGYTFADLYGLEFSRIRGRIFKSALFFVLGFSLLFTLLGATGSIIGQFIGSMMPILLKFSGVLMIFLGLVQLRIIKVPSWEFDYAWVVQRRLSKLGYLSGAVVGVTSAFCWIPCVGPILATILVLSANSQSVVTGMSYLFVYSMGVMLPFLMAALFFPRFFNIYRQKRKALKMFSLVSGIIIIAFGLVLLANKYGDFINFYYSILKFLPINW</sequence>
<feature type="transmembrane region" description="Helical" evidence="6">
    <location>
        <begin position="310"/>
        <end position="332"/>
    </location>
</feature>
<dbReference type="InterPro" id="IPR003834">
    <property type="entry name" value="Cyt_c_assmbl_TM_dom"/>
</dbReference>
<dbReference type="EMBL" id="MFJA01000070">
    <property type="protein sequence ID" value="OGG02230.1"/>
    <property type="molecule type" value="Genomic_DNA"/>
</dbReference>
<dbReference type="Pfam" id="PF02683">
    <property type="entry name" value="DsbD_TM"/>
    <property type="match status" value="1"/>
</dbReference>
<organism evidence="8 9">
    <name type="scientific">Candidatus Gottesmanbacteria bacterium RBG_16_37_8</name>
    <dbReference type="NCBI Taxonomy" id="1798371"/>
    <lineage>
        <taxon>Bacteria</taxon>
        <taxon>Candidatus Gottesmaniibacteriota</taxon>
    </lineage>
</organism>
<feature type="transmembrane region" description="Helical" evidence="6">
    <location>
        <begin position="195"/>
        <end position="220"/>
    </location>
</feature>
<keyword evidence="4 6" id="KW-1133">Transmembrane helix</keyword>
<evidence type="ECO:0000256" key="4">
    <source>
        <dbReference type="ARBA" id="ARBA00022989"/>
    </source>
</evidence>
<reference evidence="8 9" key="1">
    <citation type="journal article" date="2016" name="Nat. Commun.">
        <title>Thousands of microbial genomes shed light on interconnected biogeochemical processes in an aquifer system.</title>
        <authorList>
            <person name="Anantharaman K."/>
            <person name="Brown C.T."/>
            <person name="Hug L.A."/>
            <person name="Sharon I."/>
            <person name="Castelle C.J."/>
            <person name="Probst A.J."/>
            <person name="Thomas B.C."/>
            <person name="Singh A."/>
            <person name="Wilkins M.J."/>
            <person name="Karaoz U."/>
            <person name="Brodie E.L."/>
            <person name="Williams K.H."/>
            <person name="Hubbard S.S."/>
            <person name="Banfield J.F."/>
        </authorList>
    </citation>
    <scope>NUCLEOTIDE SEQUENCE [LARGE SCALE GENOMIC DNA]</scope>
</reference>
<evidence type="ECO:0000256" key="5">
    <source>
        <dbReference type="ARBA" id="ARBA00023136"/>
    </source>
</evidence>
<feature type="transmembrane region" description="Helical" evidence="6">
    <location>
        <begin position="344"/>
        <end position="362"/>
    </location>
</feature>
<evidence type="ECO:0000313" key="8">
    <source>
        <dbReference type="EMBL" id="OGG02230.1"/>
    </source>
</evidence>
<proteinExistence type="inferred from homology"/>
<name>A0A1F5YPV0_9BACT</name>
<evidence type="ECO:0000256" key="6">
    <source>
        <dbReference type="SAM" id="Phobius"/>
    </source>
</evidence>
<feature type="transmembrane region" description="Helical" evidence="6">
    <location>
        <begin position="226"/>
        <end position="246"/>
    </location>
</feature>